<dbReference type="HAMAP" id="MF_01925">
    <property type="entry name" value="P5C_reductase"/>
    <property type="match status" value="1"/>
</dbReference>
<name>A0A1X0R0G4_RHIZD</name>
<comment type="similarity">
    <text evidence="1 5">Belongs to the pyrroline-5-carboxylate reductase family.</text>
</comment>
<keyword evidence="5" id="KW-0641">Proline biosynthesis</keyword>
<dbReference type="InterPro" id="IPR008927">
    <property type="entry name" value="6-PGluconate_DH-like_C_sf"/>
</dbReference>
<dbReference type="SUPFAM" id="SSF48179">
    <property type="entry name" value="6-phosphogluconate dehydrogenase C-terminal domain-like"/>
    <property type="match status" value="1"/>
</dbReference>
<protein>
    <recommendedName>
        <fullName evidence="5">Pyrroline-5-carboxylate reductase</fullName>
        <ecNumber evidence="5">1.5.1.2</ecNumber>
    </recommendedName>
</protein>
<keyword evidence="3 5" id="KW-0560">Oxidoreductase</keyword>
<dbReference type="GO" id="GO:0055129">
    <property type="term" value="P:L-proline biosynthetic process"/>
    <property type="evidence" value="ECO:0007669"/>
    <property type="project" value="UniProtKB-UniPathway"/>
</dbReference>
<gene>
    <name evidence="8" type="ORF">BCV72DRAFT_209210</name>
</gene>
<dbReference type="Gene3D" id="1.10.3730.10">
    <property type="entry name" value="ProC C-terminal domain-like"/>
    <property type="match status" value="1"/>
</dbReference>
<organism evidence="8">
    <name type="scientific">Rhizopus microsporus var. microsporus</name>
    <dbReference type="NCBI Taxonomy" id="86635"/>
    <lineage>
        <taxon>Eukaryota</taxon>
        <taxon>Fungi</taxon>
        <taxon>Fungi incertae sedis</taxon>
        <taxon>Mucoromycota</taxon>
        <taxon>Mucoromycotina</taxon>
        <taxon>Mucoromycetes</taxon>
        <taxon>Mucorales</taxon>
        <taxon>Mucorineae</taxon>
        <taxon>Rhizopodaceae</taxon>
        <taxon>Rhizopus</taxon>
    </lineage>
</organism>
<dbReference type="PIRSF" id="PIRSF000193">
    <property type="entry name" value="Pyrrol-5-carb_rd"/>
    <property type="match status" value="1"/>
</dbReference>
<dbReference type="EC" id="1.5.1.2" evidence="5"/>
<dbReference type="OrthoDB" id="10263291at2759"/>
<dbReference type="UniPathway" id="UPA00098">
    <property type="reaction ID" value="UER00361"/>
</dbReference>
<evidence type="ECO:0000256" key="5">
    <source>
        <dbReference type="RuleBase" id="RU003903"/>
    </source>
</evidence>
<feature type="domain" description="Pyrroline-5-carboxylate reductase catalytic N-terminal" evidence="6">
    <location>
        <begin position="1"/>
        <end position="89"/>
    </location>
</feature>
<dbReference type="Pfam" id="PF03807">
    <property type="entry name" value="F420_oxidored"/>
    <property type="match status" value="1"/>
</dbReference>
<dbReference type="PROSITE" id="PS00521">
    <property type="entry name" value="P5CR"/>
    <property type="match status" value="1"/>
</dbReference>
<dbReference type="Gene3D" id="3.40.50.720">
    <property type="entry name" value="NAD(P)-binding Rossmann-like Domain"/>
    <property type="match status" value="1"/>
</dbReference>
<dbReference type="AlphaFoldDB" id="A0A1X0R0G4"/>
<dbReference type="FunFam" id="1.10.3730.10:FF:000001">
    <property type="entry name" value="Pyrroline-5-carboxylate reductase"/>
    <property type="match status" value="1"/>
</dbReference>
<keyword evidence="5" id="KW-0028">Amino-acid biosynthesis</keyword>
<evidence type="ECO:0000256" key="2">
    <source>
        <dbReference type="ARBA" id="ARBA00022857"/>
    </source>
</evidence>
<dbReference type="SUPFAM" id="SSF51735">
    <property type="entry name" value="NAD(P)-binding Rossmann-fold domains"/>
    <property type="match status" value="1"/>
</dbReference>
<evidence type="ECO:0000256" key="1">
    <source>
        <dbReference type="ARBA" id="ARBA00005525"/>
    </source>
</evidence>
<dbReference type="GO" id="GO:0004735">
    <property type="term" value="F:pyrroline-5-carboxylate reductase activity"/>
    <property type="evidence" value="ECO:0007669"/>
    <property type="project" value="UniProtKB-EC"/>
</dbReference>
<dbReference type="InterPro" id="IPR028939">
    <property type="entry name" value="P5C_Rdtase_cat_N"/>
</dbReference>
<dbReference type="InterPro" id="IPR029036">
    <property type="entry name" value="P5CR_dimer"/>
</dbReference>
<accession>A0A1X0R0G4</accession>
<dbReference type="InterPro" id="IPR053790">
    <property type="entry name" value="P5CR-like_CS"/>
</dbReference>
<comment type="catalytic activity">
    <reaction evidence="5">
        <text>L-proline + NADP(+) = (S)-1-pyrroline-5-carboxylate + NADPH + 2 H(+)</text>
        <dbReference type="Rhea" id="RHEA:14109"/>
        <dbReference type="ChEBI" id="CHEBI:15378"/>
        <dbReference type="ChEBI" id="CHEBI:17388"/>
        <dbReference type="ChEBI" id="CHEBI:57783"/>
        <dbReference type="ChEBI" id="CHEBI:58349"/>
        <dbReference type="ChEBI" id="CHEBI:60039"/>
        <dbReference type="EC" id="1.5.1.2"/>
    </reaction>
</comment>
<dbReference type="InterPro" id="IPR036291">
    <property type="entry name" value="NAD(P)-bd_dom_sf"/>
</dbReference>
<dbReference type="VEuPathDB" id="FungiDB:BCV72DRAFT_209210"/>
<evidence type="ECO:0000259" key="7">
    <source>
        <dbReference type="Pfam" id="PF14748"/>
    </source>
</evidence>
<evidence type="ECO:0000259" key="6">
    <source>
        <dbReference type="Pfam" id="PF03807"/>
    </source>
</evidence>
<keyword evidence="2 4" id="KW-0521">NADP</keyword>
<feature type="binding site" evidence="4">
    <location>
        <position position="45"/>
    </location>
    <ligand>
        <name>NADPH</name>
        <dbReference type="ChEBI" id="CHEBI:57783"/>
    </ligand>
</feature>
<proteinExistence type="inferred from homology"/>
<dbReference type="InterPro" id="IPR000304">
    <property type="entry name" value="Pyrroline-COOH_reductase"/>
</dbReference>
<evidence type="ECO:0000256" key="3">
    <source>
        <dbReference type="ARBA" id="ARBA00023002"/>
    </source>
</evidence>
<dbReference type="PANTHER" id="PTHR11645">
    <property type="entry name" value="PYRROLINE-5-CARBOXYLATE REDUCTASE"/>
    <property type="match status" value="1"/>
</dbReference>
<dbReference type="NCBIfam" id="TIGR00112">
    <property type="entry name" value="proC"/>
    <property type="match status" value="1"/>
</dbReference>
<dbReference type="Pfam" id="PF14748">
    <property type="entry name" value="P5CR_dimer"/>
    <property type="match status" value="1"/>
</dbReference>
<feature type="domain" description="Pyrroline-5-carboxylate reductase dimerisation" evidence="7">
    <location>
        <begin position="156"/>
        <end position="260"/>
    </location>
</feature>
<comment type="pathway">
    <text evidence="5">Amino-acid biosynthesis; L-proline biosynthesis; L-proline from L-glutamate 5-semialdehyde: step 1/1.</text>
</comment>
<dbReference type="Proteomes" id="UP000242414">
    <property type="component" value="Unassembled WGS sequence"/>
</dbReference>
<evidence type="ECO:0000313" key="8">
    <source>
        <dbReference type="EMBL" id="ORE05499.1"/>
    </source>
</evidence>
<dbReference type="PANTHER" id="PTHR11645:SF0">
    <property type="entry name" value="PYRROLINE-5-CARBOXYLATE REDUCTASE 3"/>
    <property type="match status" value="1"/>
</dbReference>
<evidence type="ECO:0000256" key="4">
    <source>
        <dbReference type="PIRSR" id="PIRSR000193-1"/>
    </source>
</evidence>
<reference evidence="8" key="1">
    <citation type="journal article" date="2016" name="Proc. Natl. Acad. Sci. U.S.A.">
        <title>Lipid metabolic changes in an early divergent fungus govern the establishment of a mutualistic symbiosis with endobacteria.</title>
        <authorList>
            <person name="Lastovetsky O.A."/>
            <person name="Gaspar M.L."/>
            <person name="Mondo S.J."/>
            <person name="LaButti K.M."/>
            <person name="Sandor L."/>
            <person name="Grigoriev I.V."/>
            <person name="Henry S.A."/>
            <person name="Pawlowska T.E."/>
        </authorList>
    </citation>
    <scope>NUCLEOTIDE SEQUENCE [LARGE SCALE GENOMIC DNA]</scope>
    <source>
        <strain evidence="8">ATCC 52814</strain>
    </source>
</reference>
<sequence length="268" mass="28895">MTEAILAGLHSTGYPSSNLRYSEPSEERRVYMQSKYPDFSSTADNLIAAEGANIVILSVKPQVLKSVVTSMASLFNKDPSILLVSIAAGITTSDINKWINSKHPVSIVRCMPNTPALIGEGAVGLYATHTVNNEQRELTESIMKSIAKQIAWITDESQMDTVTAISGSGPAYFFLMMEAMENAAVEAGLSRDVAKALVMQTCLGAARMAQESQDDLATLRKKVTSPKGTTEAAIQSLESNQFKKIISDAVFAARDRGKELAEQLGKEA</sequence>
<dbReference type="EMBL" id="KV921943">
    <property type="protein sequence ID" value="ORE05499.1"/>
    <property type="molecule type" value="Genomic_DNA"/>
</dbReference>